<keyword evidence="2" id="KW-1185">Reference proteome</keyword>
<dbReference type="InParanoid" id="A0A0H2S397"/>
<reference evidence="1 2" key="1">
    <citation type="submission" date="2015-04" db="EMBL/GenBank/DDBJ databases">
        <title>Complete genome sequence of Schizopora paradoxa KUC8140, a cosmopolitan wood degrader in East Asia.</title>
        <authorList>
            <consortium name="DOE Joint Genome Institute"/>
            <person name="Min B."/>
            <person name="Park H."/>
            <person name="Jang Y."/>
            <person name="Kim J.-J."/>
            <person name="Kim K.H."/>
            <person name="Pangilinan J."/>
            <person name="Lipzen A."/>
            <person name="Riley R."/>
            <person name="Grigoriev I.V."/>
            <person name="Spatafora J.W."/>
            <person name="Choi I.-G."/>
        </authorList>
    </citation>
    <scope>NUCLEOTIDE SEQUENCE [LARGE SCALE GENOMIC DNA]</scope>
    <source>
        <strain evidence="1 2">KUC8140</strain>
    </source>
</reference>
<dbReference type="Proteomes" id="UP000053477">
    <property type="component" value="Unassembled WGS sequence"/>
</dbReference>
<organism evidence="1 2">
    <name type="scientific">Schizopora paradoxa</name>
    <dbReference type="NCBI Taxonomy" id="27342"/>
    <lineage>
        <taxon>Eukaryota</taxon>
        <taxon>Fungi</taxon>
        <taxon>Dikarya</taxon>
        <taxon>Basidiomycota</taxon>
        <taxon>Agaricomycotina</taxon>
        <taxon>Agaricomycetes</taxon>
        <taxon>Hymenochaetales</taxon>
        <taxon>Schizoporaceae</taxon>
        <taxon>Schizopora</taxon>
    </lineage>
</organism>
<dbReference type="AlphaFoldDB" id="A0A0H2S397"/>
<evidence type="ECO:0000313" key="1">
    <source>
        <dbReference type="EMBL" id="KLO16238.1"/>
    </source>
</evidence>
<accession>A0A0H2S397</accession>
<gene>
    <name evidence="1" type="ORF">SCHPADRAFT_887874</name>
</gene>
<sequence length="230" mass="26350">MRKELLRKGVHSDDSGYGEVLGRHNPNFVREDLENHLAEEDRGLDVDPALFAMRYDGMMIMTWRRKSKDRVYLGGRGGGRRKEKKRKRDAITEVALRYTQDVLPLQRGWVDIIFDTHKDLSSRKEMQHAAIVGRAHWQELMRSSFPPRAHSADTGMFCRRGGSTSWHFVRFVGENRQVRESAHVEHPDGADGLEKLDANPPWTQQEHTDAPISIQTHSIAGLFNVGDRPS</sequence>
<dbReference type="EMBL" id="KQ085918">
    <property type="protein sequence ID" value="KLO16238.1"/>
    <property type="molecule type" value="Genomic_DNA"/>
</dbReference>
<proteinExistence type="predicted"/>
<protein>
    <submittedName>
        <fullName evidence="1">Uncharacterized protein</fullName>
    </submittedName>
</protein>
<name>A0A0H2S397_9AGAM</name>
<evidence type="ECO:0000313" key="2">
    <source>
        <dbReference type="Proteomes" id="UP000053477"/>
    </source>
</evidence>